<keyword evidence="3" id="KW-0963">Cytoplasm</keyword>
<evidence type="ECO:0000256" key="1">
    <source>
        <dbReference type="ARBA" id="ARBA00004245"/>
    </source>
</evidence>
<evidence type="ECO:0000256" key="3">
    <source>
        <dbReference type="ARBA" id="ARBA00022490"/>
    </source>
</evidence>
<accession>A0A9Q0M651</accession>
<evidence type="ECO:0000256" key="5">
    <source>
        <dbReference type="ARBA" id="ARBA00022803"/>
    </source>
</evidence>
<dbReference type="GO" id="GO:0097431">
    <property type="term" value="C:mitotic spindle pole"/>
    <property type="evidence" value="ECO:0007669"/>
    <property type="project" value="TreeGrafter"/>
</dbReference>
<dbReference type="Pfam" id="PF21033">
    <property type="entry name" value="RMD1-3"/>
    <property type="match status" value="1"/>
</dbReference>
<keyword evidence="4" id="KW-0677">Repeat</keyword>
<sequence>MEEFLAQWDIDIEDETKDKLSLYQAMVDKLNDDPENVELLWRLVEACLVVADSFEKNKNKAEAKKYTEESLKYAKKSIEVGPKSFQAHKWYCASVGRMAPLVSTKERIKFGHEFKEHRDLAVEIDSNDRLMHHMYGRWCYEVASLSYIERKIAETFFAKPPTATYDEALESLQKADSLRHEWKANHLWLAKAHAALKKYSETIKWIDSGLAYPVLTEEDAVSQIELKDLEKSYARYRN</sequence>
<dbReference type="AlphaFoldDB" id="A0A9Q0M651"/>
<dbReference type="InterPro" id="IPR011990">
    <property type="entry name" value="TPR-like_helical_dom_sf"/>
</dbReference>
<dbReference type="InterPro" id="IPR049039">
    <property type="entry name" value="RMD1-3_a_helical_rpt"/>
</dbReference>
<dbReference type="OMA" id="KCAESHQ"/>
<evidence type="ECO:0000313" key="10">
    <source>
        <dbReference type="Proteomes" id="UP001142055"/>
    </source>
</evidence>
<dbReference type="EMBL" id="JAPWDV010000002">
    <property type="protein sequence ID" value="KAJ6219343.1"/>
    <property type="molecule type" value="Genomic_DNA"/>
</dbReference>
<protein>
    <recommendedName>
        <fullName evidence="7">Regulator of microtubule dynamics protein 1</fullName>
    </recommendedName>
    <alternativeName>
        <fullName evidence="8">Protein FAM82B</fullName>
    </alternativeName>
</protein>
<keyword evidence="6" id="KW-0206">Cytoskeleton</keyword>
<evidence type="ECO:0000313" key="9">
    <source>
        <dbReference type="EMBL" id="KAJ6219343.1"/>
    </source>
</evidence>
<comment type="subunit">
    <text evidence="2">Interacts with microtubules.</text>
</comment>
<dbReference type="PANTHER" id="PTHR16056">
    <property type="entry name" value="REGULATOR OF MICROTUBULE DYNAMICS PROTEIN"/>
    <property type="match status" value="1"/>
</dbReference>
<dbReference type="OrthoDB" id="512473at2759"/>
<keyword evidence="5" id="KW-0802">TPR repeat</keyword>
<gene>
    <name evidence="9" type="ORF">RDWZM_005155</name>
</gene>
<evidence type="ECO:0000256" key="8">
    <source>
        <dbReference type="ARBA" id="ARBA00041958"/>
    </source>
</evidence>
<evidence type="ECO:0000256" key="7">
    <source>
        <dbReference type="ARBA" id="ARBA00039966"/>
    </source>
</evidence>
<dbReference type="Gene3D" id="1.25.40.10">
    <property type="entry name" value="Tetratricopeptide repeat domain"/>
    <property type="match status" value="1"/>
</dbReference>
<reference evidence="9" key="1">
    <citation type="submission" date="2022-12" db="EMBL/GenBank/DDBJ databases">
        <title>Genome assemblies of Blomia tropicalis.</title>
        <authorList>
            <person name="Cui Y."/>
        </authorList>
    </citation>
    <scope>NUCLEOTIDE SEQUENCE</scope>
    <source>
        <tissue evidence="9">Adult mites</tissue>
    </source>
</reference>
<dbReference type="GO" id="GO:0008017">
    <property type="term" value="F:microtubule binding"/>
    <property type="evidence" value="ECO:0007669"/>
    <property type="project" value="TreeGrafter"/>
</dbReference>
<dbReference type="Proteomes" id="UP001142055">
    <property type="component" value="Chromosome 2"/>
</dbReference>
<evidence type="ECO:0000256" key="2">
    <source>
        <dbReference type="ARBA" id="ARBA00011375"/>
    </source>
</evidence>
<comment type="subcellular location">
    <subcellularLocation>
        <location evidence="1">Cytoplasm</location>
        <location evidence="1">Cytoskeleton</location>
    </subcellularLocation>
</comment>
<proteinExistence type="predicted"/>
<dbReference type="SUPFAM" id="SSF48452">
    <property type="entry name" value="TPR-like"/>
    <property type="match status" value="1"/>
</dbReference>
<dbReference type="PANTHER" id="PTHR16056:SF16">
    <property type="entry name" value="REGULATOR OF MICROTUBULE DYNAMICS PROTEIN 1"/>
    <property type="match status" value="1"/>
</dbReference>
<evidence type="ECO:0000256" key="6">
    <source>
        <dbReference type="ARBA" id="ARBA00023212"/>
    </source>
</evidence>
<keyword evidence="10" id="KW-1185">Reference proteome</keyword>
<dbReference type="GO" id="GO:0005739">
    <property type="term" value="C:mitochondrion"/>
    <property type="evidence" value="ECO:0007669"/>
    <property type="project" value="TreeGrafter"/>
</dbReference>
<organism evidence="9 10">
    <name type="scientific">Blomia tropicalis</name>
    <name type="common">Mite</name>
    <dbReference type="NCBI Taxonomy" id="40697"/>
    <lineage>
        <taxon>Eukaryota</taxon>
        <taxon>Metazoa</taxon>
        <taxon>Ecdysozoa</taxon>
        <taxon>Arthropoda</taxon>
        <taxon>Chelicerata</taxon>
        <taxon>Arachnida</taxon>
        <taxon>Acari</taxon>
        <taxon>Acariformes</taxon>
        <taxon>Sarcoptiformes</taxon>
        <taxon>Astigmata</taxon>
        <taxon>Glycyphagoidea</taxon>
        <taxon>Echimyopodidae</taxon>
        <taxon>Blomia</taxon>
    </lineage>
</organism>
<name>A0A9Q0M651_BLOTA</name>
<comment type="caution">
    <text evidence="9">The sequence shown here is derived from an EMBL/GenBank/DDBJ whole genome shotgun (WGS) entry which is preliminary data.</text>
</comment>
<evidence type="ECO:0000256" key="4">
    <source>
        <dbReference type="ARBA" id="ARBA00022737"/>
    </source>
</evidence>
<dbReference type="GO" id="GO:0005876">
    <property type="term" value="C:spindle microtubule"/>
    <property type="evidence" value="ECO:0007669"/>
    <property type="project" value="TreeGrafter"/>
</dbReference>